<dbReference type="GO" id="GO:0046872">
    <property type="term" value="F:metal ion binding"/>
    <property type="evidence" value="ECO:0007669"/>
    <property type="project" value="UniProtKB-KW"/>
</dbReference>
<keyword evidence="4" id="KW-0479">Metal-binding</keyword>
<evidence type="ECO:0000256" key="5">
    <source>
        <dbReference type="ARBA" id="ARBA00022729"/>
    </source>
</evidence>
<feature type="compositionally biased region" description="Basic and acidic residues" evidence="12">
    <location>
        <begin position="469"/>
        <end position="478"/>
    </location>
</feature>
<evidence type="ECO:0000256" key="3">
    <source>
        <dbReference type="ARBA" id="ARBA00022525"/>
    </source>
</evidence>
<evidence type="ECO:0000256" key="9">
    <source>
        <dbReference type="ARBA" id="ARBA00023157"/>
    </source>
</evidence>
<comment type="caution">
    <text evidence="14">The sequence shown here is derived from an EMBL/GenBank/DDBJ whole genome shotgun (WGS) entry which is preliminary data.</text>
</comment>
<keyword evidence="9" id="KW-1015">Disulfide bond</keyword>
<evidence type="ECO:0000256" key="1">
    <source>
        <dbReference type="ARBA" id="ARBA00001973"/>
    </source>
</evidence>
<evidence type="ECO:0000256" key="8">
    <source>
        <dbReference type="ARBA" id="ARBA00023033"/>
    </source>
</evidence>
<feature type="region of interest" description="Disordered" evidence="12">
    <location>
        <begin position="378"/>
        <end position="438"/>
    </location>
</feature>
<keyword evidence="15" id="KW-1185">Reference proteome</keyword>
<dbReference type="EMBL" id="BDGU01000125">
    <property type="protein sequence ID" value="GAW03004.1"/>
    <property type="molecule type" value="Genomic_DNA"/>
</dbReference>
<comment type="subcellular location">
    <subcellularLocation>
        <location evidence="2">Secreted</location>
    </subcellularLocation>
</comment>
<name>A0A1Q3E7D0_LENED</name>
<keyword evidence="3" id="KW-0964">Secreted</keyword>
<dbReference type="GO" id="GO:0005576">
    <property type="term" value="C:extracellular region"/>
    <property type="evidence" value="ECO:0007669"/>
    <property type="project" value="UniProtKB-SubCell"/>
</dbReference>
<keyword evidence="6" id="KW-0560">Oxidoreductase</keyword>
<gene>
    <name evidence="14" type="ORF">LENED_004692</name>
</gene>
<evidence type="ECO:0000256" key="12">
    <source>
        <dbReference type="SAM" id="MobiDB-lite"/>
    </source>
</evidence>
<dbReference type="GO" id="GO:0004497">
    <property type="term" value="F:monooxygenase activity"/>
    <property type="evidence" value="ECO:0007669"/>
    <property type="project" value="UniProtKB-KW"/>
</dbReference>
<sequence>MRSTVIGLAVGLWASTTNAHLAVFTKGMWCLNGAEGNNLNSDDPVTPLYQLAQSQWWFHAVNGCNNQPPADGDILTLPAGESITVEIAANQGVTTLSFDGQYVSDWPDGHTYADDYNVPTCITTPNMHTQNQSMAAGTALAIAYVSDVADVTPENLVVFSVTYNTPWKRLTTYEVPANMPACPEGGCICAWGWIPNACGEANMYFEGIRCQVTPGSDPKPLGTPKAPVWCEDDTSACVTGPKQMLFWHQASGNNIEVDGLDLAGEFKSPGYNAKCGFSNGAQNDIFDDSGTVSSSPSSSTSSSSTSAAATTSASTSAAAAAAITSAAGAVAVNIANPSSASDDSASSSTDSSTTATDSSTSSTDALTTATDSLTSYTDASTSATDSWTSSSDTWTSSSDTWTSSSDTWTSSSDTWTSSSTESWTSTSDATLSTTSDSSTYVATSTDVAAAAAVTTSTSSDGRRCKRREPRVGRRDLNHRAASVHRRNAYKHHDLH</sequence>
<proteinExistence type="inferred from homology"/>
<keyword evidence="8" id="KW-0503">Monooxygenase</keyword>
<dbReference type="Proteomes" id="UP000188533">
    <property type="component" value="Unassembled WGS sequence"/>
</dbReference>
<feature type="chain" id="PRO_5013247537" evidence="13">
    <location>
        <begin position="20"/>
        <end position="495"/>
    </location>
</feature>
<feature type="compositionally biased region" description="Low complexity" evidence="12">
    <location>
        <begin position="338"/>
        <end position="365"/>
    </location>
</feature>
<organism evidence="14 15">
    <name type="scientific">Lentinula edodes</name>
    <name type="common">Shiitake mushroom</name>
    <name type="synonym">Lentinus edodes</name>
    <dbReference type="NCBI Taxonomy" id="5353"/>
    <lineage>
        <taxon>Eukaryota</taxon>
        <taxon>Fungi</taxon>
        <taxon>Dikarya</taxon>
        <taxon>Basidiomycota</taxon>
        <taxon>Agaricomycotina</taxon>
        <taxon>Agaricomycetes</taxon>
        <taxon>Agaricomycetidae</taxon>
        <taxon>Agaricales</taxon>
        <taxon>Marasmiineae</taxon>
        <taxon>Omphalotaceae</taxon>
        <taxon>Lentinula</taxon>
    </lineage>
</organism>
<dbReference type="Pfam" id="PF22810">
    <property type="entry name" value="LPMO_AA14"/>
    <property type="match status" value="1"/>
</dbReference>
<evidence type="ECO:0000256" key="2">
    <source>
        <dbReference type="ARBA" id="ARBA00004613"/>
    </source>
</evidence>
<dbReference type="AlphaFoldDB" id="A0A1Q3E7D0"/>
<evidence type="ECO:0000256" key="4">
    <source>
        <dbReference type="ARBA" id="ARBA00022723"/>
    </source>
</evidence>
<evidence type="ECO:0000256" key="11">
    <source>
        <dbReference type="ARBA" id="ARBA00046340"/>
    </source>
</evidence>
<feature type="signal peptide" evidence="13">
    <location>
        <begin position="1"/>
        <end position="19"/>
    </location>
</feature>
<feature type="region of interest" description="Disordered" evidence="12">
    <location>
        <begin position="337"/>
        <end position="365"/>
    </location>
</feature>
<evidence type="ECO:0000256" key="10">
    <source>
        <dbReference type="ARBA" id="ARBA00023180"/>
    </source>
</evidence>
<keyword evidence="10" id="KW-0325">Glycoprotein</keyword>
<evidence type="ECO:0000256" key="6">
    <source>
        <dbReference type="ARBA" id="ARBA00023002"/>
    </source>
</evidence>
<feature type="compositionally biased region" description="Basic residues" evidence="12">
    <location>
        <begin position="481"/>
        <end position="495"/>
    </location>
</feature>
<keyword evidence="7" id="KW-0186">Copper</keyword>
<evidence type="ECO:0000256" key="7">
    <source>
        <dbReference type="ARBA" id="ARBA00023008"/>
    </source>
</evidence>
<protein>
    <submittedName>
        <fullName evidence="14">Uncharacterized protein</fullName>
    </submittedName>
</protein>
<dbReference type="InterPro" id="IPR054497">
    <property type="entry name" value="LPMO_AA14"/>
</dbReference>
<comment type="cofactor">
    <cofactor evidence="1">
        <name>Cu(2+)</name>
        <dbReference type="ChEBI" id="CHEBI:29036"/>
    </cofactor>
</comment>
<evidence type="ECO:0000313" key="15">
    <source>
        <dbReference type="Proteomes" id="UP000188533"/>
    </source>
</evidence>
<evidence type="ECO:0000256" key="13">
    <source>
        <dbReference type="SAM" id="SignalP"/>
    </source>
</evidence>
<feature type="region of interest" description="Disordered" evidence="12">
    <location>
        <begin position="451"/>
        <end position="495"/>
    </location>
</feature>
<keyword evidence="5 13" id="KW-0732">Signal</keyword>
<comment type="similarity">
    <text evidence="11">Belongs to the polysaccharide monooxygenase AA14 family.</text>
</comment>
<reference evidence="14 15" key="2">
    <citation type="submission" date="2017-02" db="EMBL/GenBank/DDBJ databases">
        <title>A genome survey and senescence transcriptome analysis in Lentinula edodes.</title>
        <authorList>
            <person name="Sakamoto Y."/>
            <person name="Nakade K."/>
            <person name="Sato S."/>
            <person name="Yoshida Y."/>
            <person name="Miyazaki K."/>
            <person name="Natsume S."/>
            <person name="Konno N."/>
        </authorList>
    </citation>
    <scope>NUCLEOTIDE SEQUENCE [LARGE SCALE GENOMIC DNA]</scope>
    <source>
        <strain evidence="14 15">NBRC 111202</strain>
    </source>
</reference>
<reference evidence="14 15" key="1">
    <citation type="submission" date="2016-08" db="EMBL/GenBank/DDBJ databases">
        <authorList>
            <consortium name="Lentinula edodes genome sequencing consortium"/>
            <person name="Sakamoto Y."/>
            <person name="Nakade K."/>
            <person name="Sato S."/>
            <person name="Yoshida Y."/>
            <person name="Miyazaki K."/>
            <person name="Natsume S."/>
            <person name="Konno N."/>
        </authorList>
    </citation>
    <scope>NUCLEOTIDE SEQUENCE [LARGE SCALE GENOMIC DNA]</scope>
    <source>
        <strain evidence="14 15">NBRC 111202</strain>
    </source>
</reference>
<accession>A0A1Q3E7D0</accession>
<evidence type="ECO:0000313" key="14">
    <source>
        <dbReference type="EMBL" id="GAW03004.1"/>
    </source>
</evidence>